<name>A0ABY8TYZ1_TETOB</name>
<gene>
    <name evidence="1" type="ORF">OEZ85_002906</name>
</gene>
<evidence type="ECO:0000313" key="2">
    <source>
        <dbReference type="Proteomes" id="UP001244341"/>
    </source>
</evidence>
<evidence type="ECO:0000313" key="1">
    <source>
        <dbReference type="EMBL" id="WIA14377.1"/>
    </source>
</evidence>
<protein>
    <submittedName>
        <fullName evidence="1">Uncharacterized protein</fullName>
    </submittedName>
</protein>
<dbReference type="EMBL" id="CP126212">
    <property type="protein sequence ID" value="WIA14377.1"/>
    <property type="molecule type" value="Genomic_DNA"/>
</dbReference>
<proteinExistence type="predicted"/>
<keyword evidence="2" id="KW-1185">Reference proteome</keyword>
<accession>A0ABY8TYZ1</accession>
<dbReference type="Proteomes" id="UP001244341">
    <property type="component" value="Chromosome 5b"/>
</dbReference>
<reference evidence="1 2" key="1">
    <citation type="submission" date="2023-05" db="EMBL/GenBank/DDBJ databases">
        <title>A 100% complete, gapless, phased diploid assembly of the Scenedesmus obliquus UTEX 3031 genome.</title>
        <authorList>
            <person name="Biondi T.C."/>
            <person name="Hanschen E.R."/>
            <person name="Kwon T."/>
            <person name="Eng W."/>
            <person name="Kruse C.P.S."/>
            <person name="Koehler S.I."/>
            <person name="Kunde Y."/>
            <person name="Gleasner C.D."/>
            <person name="You Mak K.T."/>
            <person name="Polle J."/>
            <person name="Hovde B.T."/>
            <person name="Starkenburg S.R."/>
        </authorList>
    </citation>
    <scope>NUCLEOTIDE SEQUENCE [LARGE SCALE GENOMIC DNA]</scope>
    <source>
        <strain evidence="1 2">DOE0152z</strain>
    </source>
</reference>
<sequence length="221" mass="23551">MANASRSYGRTCCASDSEFSSFARQFLAQICGVEVRAALLKSPQQVHHLAPFAAAVLQAMQRARWQPDAAAGRVLYACVVQLLQSMMPLSSSRQGLVALAPHTQLLSKAATVLQSAPAAFAGEVSAQQEAACTDWAEQTAAAAAAALQEVKAQHAEALIKRMDTLVSGVAPAHVALRRSGQQQQHVALHKFITAAVEFGMWAAREEQLKELLQLAHVGVEA</sequence>
<organism evidence="1 2">
    <name type="scientific">Tetradesmus obliquus</name>
    <name type="common">Green alga</name>
    <name type="synonym">Acutodesmus obliquus</name>
    <dbReference type="NCBI Taxonomy" id="3088"/>
    <lineage>
        <taxon>Eukaryota</taxon>
        <taxon>Viridiplantae</taxon>
        <taxon>Chlorophyta</taxon>
        <taxon>core chlorophytes</taxon>
        <taxon>Chlorophyceae</taxon>
        <taxon>CS clade</taxon>
        <taxon>Sphaeropleales</taxon>
        <taxon>Scenedesmaceae</taxon>
        <taxon>Tetradesmus</taxon>
    </lineage>
</organism>